<dbReference type="PANTHER" id="PTHR31746">
    <property type="entry name" value="TRANSMEMBRANE PROTEIN 229 FAMILY MEMBER"/>
    <property type="match status" value="1"/>
</dbReference>
<evidence type="ECO:0000313" key="8">
    <source>
        <dbReference type="EMBL" id="KAF0290400.1"/>
    </source>
</evidence>
<dbReference type="GO" id="GO:0016020">
    <property type="term" value="C:membrane"/>
    <property type="evidence" value="ECO:0007669"/>
    <property type="project" value="UniProtKB-SubCell"/>
</dbReference>
<dbReference type="Pfam" id="PF06541">
    <property type="entry name" value="ABC_trans_CmpB"/>
    <property type="match status" value="1"/>
</dbReference>
<name>A0A6A4VGH7_AMPAM</name>
<feature type="compositionally biased region" description="Gly residues" evidence="6">
    <location>
        <begin position="217"/>
        <end position="227"/>
    </location>
</feature>
<evidence type="ECO:0000313" key="9">
    <source>
        <dbReference type="Proteomes" id="UP000440578"/>
    </source>
</evidence>
<protein>
    <submittedName>
        <fullName evidence="8">Transmembrane protein 229B</fullName>
    </submittedName>
</protein>
<accession>A0A6A4VGH7</accession>
<keyword evidence="9" id="KW-1185">Reference proteome</keyword>
<comment type="caution">
    <text evidence="8">The sequence shown here is derived from an EMBL/GenBank/DDBJ whole genome shotgun (WGS) entry which is preliminary data.</text>
</comment>
<feature type="compositionally biased region" description="Gly residues" evidence="6">
    <location>
        <begin position="173"/>
        <end position="190"/>
    </location>
</feature>
<keyword evidence="5 7" id="KW-0472">Membrane</keyword>
<dbReference type="Proteomes" id="UP000440578">
    <property type="component" value="Unassembled WGS sequence"/>
</dbReference>
<organism evidence="8 9">
    <name type="scientific">Amphibalanus amphitrite</name>
    <name type="common">Striped barnacle</name>
    <name type="synonym">Balanus amphitrite</name>
    <dbReference type="NCBI Taxonomy" id="1232801"/>
    <lineage>
        <taxon>Eukaryota</taxon>
        <taxon>Metazoa</taxon>
        <taxon>Ecdysozoa</taxon>
        <taxon>Arthropoda</taxon>
        <taxon>Crustacea</taxon>
        <taxon>Multicrustacea</taxon>
        <taxon>Cirripedia</taxon>
        <taxon>Thoracica</taxon>
        <taxon>Thoracicalcarea</taxon>
        <taxon>Balanomorpha</taxon>
        <taxon>Balanoidea</taxon>
        <taxon>Balanidae</taxon>
        <taxon>Amphibalaninae</taxon>
        <taxon>Amphibalanus</taxon>
    </lineage>
</organism>
<reference evidence="8 9" key="1">
    <citation type="submission" date="2019-07" db="EMBL/GenBank/DDBJ databases">
        <title>Draft genome assembly of a fouling barnacle, Amphibalanus amphitrite (Darwin, 1854): The first reference genome for Thecostraca.</title>
        <authorList>
            <person name="Kim W."/>
        </authorList>
    </citation>
    <scope>NUCLEOTIDE SEQUENCE [LARGE SCALE GENOMIC DNA]</scope>
    <source>
        <strain evidence="8">SNU_AA5</strain>
        <tissue evidence="8">Soma without cirri and trophi</tissue>
    </source>
</reference>
<comment type="similarity">
    <text evidence="2">Belongs to the TMEM229 family.</text>
</comment>
<evidence type="ECO:0000256" key="4">
    <source>
        <dbReference type="ARBA" id="ARBA00022989"/>
    </source>
</evidence>
<evidence type="ECO:0000256" key="2">
    <source>
        <dbReference type="ARBA" id="ARBA00006371"/>
    </source>
</evidence>
<evidence type="ECO:0000256" key="3">
    <source>
        <dbReference type="ARBA" id="ARBA00022692"/>
    </source>
</evidence>
<dbReference type="AlphaFoldDB" id="A0A6A4VGH7"/>
<keyword evidence="3 7" id="KW-0812">Transmembrane</keyword>
<gene>
    <name evidence="8" type="primary">TMEM229B</name>
    <name evidence="8" type="ORF">FJT64_011383</name>
</gene>
<evidence type="ECO:0000256" key="6">
    <source>
        <dbReference type="SAM" id="MobiDB-lite"/>
    </source>
</evidence>
<dbReference type="EMBL" id="VIIS01001957">
    <property type="protein sequence ID" value="KAF0290400.1"/>
    <property type="molecule type" value="Genomic_DNA"/>
</dbReference>
<feature type="region of interest" description="Disordered" evidence="6">
    <location>
        <begin position="149"/>
        <end position="227"/>
    </location>
</feature>
<evidence type="ECO:0000256" key="7">
    <source>
        <dbReference type="SAM" id="Phobius"/>
    </source>
</evidence>
<feature type="transmembrane region" description="Helical" evidence="7">
    <location>
        <begin position="40"/>
        <end position="60"/>
    </location>
</feature>
<sequence>MAVSRDLLSVPLRLYIYGLHGFFTEVIFTAIWDFVLKQDFRFHGCTSIWSLFIYATGVFVNERLFLRMRDSVPILVRGLVYVLWTYTWEYSTGRVLDFFGARPWDYTELQYNIHGLIALEFAPLWYCACLVSEQFLISQILRLSWGAGGDRPARGKAAPSPPAAPRREERNGYGPGGEKSAGGRGNGTKGDGGRAAAKAGKRRNGQNGAGRQVAAGKAGGRQNGAKH</sequence>
<keyword evidence="4 7" id="KW-1133">Transmembrane helix</keyword>
<evidence type="ECO:0000256" key="5">
    <source>
        <dbReference type="ARBA" id="ARBA00023136"/>
    </source>
</evidence>
<dbReference type="OrthoDB" id="5946847at2759"/>
<feature type="transmembrane region" description="Helical" evidence="7">
    <location>
        <begin position="12"/>
        <end position="34"/>
    </location>
</feature>
<dbReference type="PANTHER" id="PTHR31746:SF3">
    <property type="entry name" value="TRANSMEMBRANE PROTEIN 229B"/>
    <property type="match status" value="1"/>
</dbReference>
<evidence type="ECO:0000256" key="1">
    <source>
        <dbReference type="ARBA" id="ARBA00004141"/>
    </source>
</evidence>
<comment type="subcellular location">
    <subcellularLocation>
        <location evidence="1">Membrane</location>
        <topology evidence="1">Multi-pass membrane protein</topology>
    </subcellularLocation>
</comment>
<proteinExistence type="inferred from homology"/>
<dbReference type="InterPro" id="IPR010540">
    <property type="entry name" value="CmpB_TMEM229"/>
</dbReference>